<dbReference type="InterPro" id="IPR001764">
    <property type="entry name" value="Glyco_hydro_3_N"/>
</dbReference>
<feature type="domain" description="Glycoside hydrolase family 3 C-terminal" evidence="8">
    <location>
        <begin position="522"/>
        <end position="763"/>
    </location>
</feature>
<evidence type="ECO:0000256" key="2">
    <source>
        <dbReference type="ARBA" id="ARBA00005336"/>
    </source>
</evidence>
<evidence type="ECO:0000256" key="3">
    <source>
        <dbReference type="ARBA" id="ARBA00012744"/>
    </source>
</evidence>
<dbReference type="InterPro" id="IPR002772">
    <property type="entry name" value="Glyco_hydro_3_C"/>
</dbReference>
<keyword evidence="6" id="KW-0326">Glycosidase</keyword>
<dbReference type="PANTHER" id="PTHR30620">
    <property type="entry name" value="PERIPLASMIC BETA-GLUCOSIDASE-RELATED"/>
    <property type="match status" value="1"/>
</dbReference>
<dbReference type="InterPro" id="IPR036962">
    <property type="entry name" value="Glyco_hydro_3_N_sf"/>
</dbReference>
<dbReference type="Pfam" id="PF01915">
    <property type="entry name" value="Glyco_hydro_3_C"/>
    <property type="match status" value="1"/>
</dbReference>
<dbReference type="EC" id="3.2.1.21" evidence="3"/>
<dbReference type="Gene3D" id="3.40.50.1700">
    <property type="entry name" value="Glycoside hydrolase family 3 C-terminal domain"/>
    <property type="match status" value="1"/>
</dbReference>
<dbReference type="InterPro" id="IPR017853">
    <property type="entry name" value="GH"/>
</dbReference>
<accession>A0ABW5B7Y7</accession>
<protein>
    <recommendedName>
        <fullName evidence="3">beta-glucosidase</fullName>
        <ecNumber evidence="3">3.2.1.21</ecNumber>
    </recommendedName>
</protein>
<comment type="catalytic activity">
    <reaction evidence="1">
        <text>Hydrolysis of terminal, non-reducing beta-D-glucosyl residues with release of beta-D-glucose.</text>
        <dbReference type="EC" id="3.2.1.21"/>
    </reaction>
</comment>
<feature type="domain" description="Glycoside hydrolase family 3 N-terminal" evidence="7">
    <location>
        <begin position="140"/>
        <end position="482"/>
    </location>
</feature>
<dbReference type="PRINTS" id="PR00133">
    <property type="entry name" value="GLHYDRLASE3"/>
</dbReference>
<organism evidence="9 10">
    <name type="scientific">Shivajiella indica</name>
    <dbReference type="NCBI Taxonomy" id="872115"/>
    <lineage>
        <taxon>Bacteria</taxon>
        <taxon>Pseudomonadati</taxon>
        <taxon>Bacteroidota</taxon>
        <taxon>Cytophagia</taxon>
        <taxon>Cytophagales</taxon>
        <taxon>Cyclobacteriaceae</taxon>
        <taxon>Shivajiella</taxon>
    </lineage>
</organism>
<evidence type="ECO:0000259" key="8">
    <source>
        <dbReference type="Pfam" id="PF01915"/>
    </source>
</evidence>
<keyword evidence="4" id="KW-0732">Signal</keyword>
<dbReference type="Pfam" id="PF00933">
    <property type="entry name" value="Glyco_hydro_3"/>
    <property type="match status" value="1"/>
</dbReference>
<dbReference type="Proteomes" id="UP001597414">
    <property type="component" value="Unassembled WGS sequence"/>
</dbReference>
<gene>
    <name evidence="9" type="ORF">ACFSKV_10890</name>
</gene>
<evidence type="ECO:0000313" key="10">
    <source>
        <dbReference type="Proteomes" id="UP001597414"/>
    </source>
</evidence>
<dbReference type="PROSITE" id="PS51257">
    <property type="entry name" value="PROKAR_LIPOPROTEIN"/>
    <property type="match status" value="1"/>
</dbReference>
<dbReference type="SUPFAM" id="SSF51445">
    <property type="entry name" value="(Trans)glycosidases"/>
    <property type="match status" value="1"/>
</dbReference>
<dbReference type="InterPro" id="IPR036881">
    <property type="entry name" value="Glyco_hydro_3_C_sf"/>
</dbReference>
<comment type="caution">
    <text evidence="9">The sequence shown here is derived from an EMBL/GenBank/DDBJ whole genome shotgun (WGS) entry which is preliminary data.</text>
</comment>
<dbReference type="SUPFAM" id="SSF52279">
    <property type="entry name" value="Beta-D-glucan exohydrolase, C-terminal domain"/>
    <property type="match status" value="1"/>
</dbReference>
<comment type="similarity">
    <text evidence="2">Belongs to the glycosyl hydrolase 3 family.</text>
</comment>
<evidence type="ECO:0000256" key="5">
    <source>
        <dbReference type="ARBA" id="ARBA00022801"/>
    </source>
</evidence>
<dbReference type="EMBL" id="JBHUIV010000016">
    <property type="protein sequence ID" value="MFD2202077.1"/>
    <property type="molecule type" value="Genomic_DNA"/>
</dbReference>
<reference evidence="10" key="1">
    <citation type="journal article" date="2019" name="Int. J. Syst. Evol. Microbiol.">
        <title>The Global Catalogue of Microorganisms (GCM) 10K type strain sequencing project: providing services to taxonomists for standard genome sequencing and annotation.</title>
        <authorList>
            <consortium name="The Broad Institute Genomics Platform"/>
            <consortium name="The Broad Institute Genome Sequencing Center for Infectious Disease"/>
            <person name="Wu L."/>
            <person name="Ma J."/>
        </authorList>
    </citation>
    <scope>NUCLEOTIDE SEQUENCE [LARGE SCALE GENOMIC DNA]</scope>
    <source>
        <strain evidence="10">KCTC 19812</strain>
    </source>
</reference>
<name>A0ABW5B7Y7_9BACT</name>
<dbReference type="Gene3D" id="3.20.20.300">
    <property type="entry name" value="Glycoside hydrolase, family 3, N-terminal domain"/>
    <property type="match status" value="1"/>
</dbReference>
<evidence type="ECO:0000259" key="7">
    <source>
        <dbReference type="Pfam" id="PF00933"/>
    </source>
</evidence>
<dbReference type="RefSeq" id="WP_380802468.1">
    <property type="nucleotide sequence ID" value="NZ_JBHUIV010000016.1"/>
</dbReference>
<evidence type="ECO:0000256" key="4">
    <source>
        <dbReference type="ARBA" id="ARBA00022729"/>
    </source>
</evidence>
<keyword evidence="5 9" id="KW-0378">Hydrolase</keyword>
<evidence type="ECO:0000256" key="6">
    <source>
        <dbReference type="ARBA" id="ARBA00023295"/>
    </source>
</evidence>
<dbReference type="GO" id="GO:0016787">
    <property type="term" value="F:hydrolase activity"/>
    <property type="evidence" value="ECO:0007669"/>
    <property type="project" value="UniProtKB-KW"/>
</dbReference>
<proteinExistence type="inferred from homology"/>
<dbReference type="PANTHER" id="PTHR30620:SF16">
    <property type="entry name" value="LYSOSOMAL BETA GLUCOSIDASE"/>
    <property type="match status" value="1"/>
</dbReference>
<sequence>MKNKNHQIFLFVVTAVFFFSCNENEVKESSIGESIKIISQSNGPVLGYSLGSEVSILDEKGLKFKDLNKNGKLDKYEDWRLSTDERAKDLASKMSVEQIAGMMLYSSHQSIPAAAGGFGAGTYEGKPFPESGLPASVLSDQQKKFLSEDNLRHVLITRVESPEIAAIWNNNAQEFVEGLGLGIPANNSSDPRHGPVASTEYNAGSGGNISMWPESLGLAATFDPSLVQRFGEVGSIEYRALGLTTALSPQIDLGTEPRWNRLKGTFGEDPNLSADMARAYVDGFQSSDISNELANGWGFQSVNAMVKHWPGGGPEEGGRDAHFAYGKFAVYPGDNFKDHLIPFTEGAFKLKGRTKYASAVMPYYTISYEQDVKDKDNVANAYNKYLIHDLLREKYGYEGVVCTDWGVTGNEGPKPEIFMGKPWGMEDKTIAERHYRVLMAGADQFGGNNDIRPVLEAYQMGAIEHGEEWMRARFEQSAVRLLRNIFQTGLFENPYLDPKLTKETVGNPVFMDEGYQAQLKSIVLLKNKENILPLAQKSKVYIPKKFIPSTTNWWGVKSEEKWVDAINLEIAKKYFDLAETPEEADYALVFVSNPESGTGYDPEDREKGGNGYVPISLQYGPYKAEFSREQSIAAGDPIIAPDVTNRSYKNKSITAANFKELQLIQETTKSMKGKPVISVINASNPMIFHEFEREVNGILLHFGVQDQAILDILIGKSEPSALLPIQMPANMKIVEEQFEDVPHDMECHKDEQGNSYDFAYGLNWSGVIEDERTKKYKK</sequence>
<keyword evidence="10" id="KW-1185">Reference proteome</keyword>
<evidence type="ECO:0000313" key="9">
    <source>
        <dbReference type="EMBL" id="MFD2202077.1"/>
    </source>
</evidence>
<evidence type="ECO:0000256" key="1">
    <source>
        <dbReference type="ARBA" id="ARBA00000448"/>
    </source>
</evidence>
<dbReference type="InterPro" id="IPR051915">
    <property type="entry name" value="Cellulose_Degrad_GH3"/>
</dbReference>